<feature type="non-terminal residue" evidence="1">
    <location>
        <position position="26"/>
    </location>
</feature>
<dbReference type="Proteomes" id="UP000295264">
    <property type="component" value="Unassembled WGS sequence"/>
</dbReference>
<proteinExistence type="predicted"/>
<dbReference type="AlphaFoldDB" id="A0A484H0I9"/>
<accession>A0A484H0I9</accession>
<feature type="non-terminal residue" evidence="1">
    <location>
        <position position="1"/>
    </location>
</feature>
<name>A0A484H0I9_SOUCH</name>
<protein>
    <submittedName>
        <fullName evidence="1">Uncharacterized protein</fullName>
    </submittedName>
</protein>
<sequence length="26" mass="2884">LHKGPNIVGLHGLLQPTVNVFKLFIK</sequence>
<keyword evidence="2" id="KW-1185">Reference proteome</keyword>
<gene>
    <name evidence="1" type="ORF">DBR06_SOUSAS37810011</name>
</gene>
<organism evidence="1 2">
    <name type="scientific">Sousa chinensis</name>
    <name type="common">Indo-pacific humpbacked dolphin</name>
    <name type="synonym">Steno chinensis</name>
    <dbReference type="NCBI Taxonomy" id="103600"/>
    <lineage>
        <taxon>Eukaryota</taxon>
        <taxon>Metazoa</taxon>
        <taxon>Chordata</taxon>
        <taxon>Craniata</taxon>
        <taxon>Vertebrata</taxon>
        <taxon>Euteleostomi</taxon>
        <taxon>Mammalia</taxon>
        <taxon>Eutheria</taxon>
        <taxon>Laurasiatheria</taxon>
        <taxon>Artiodactyla</taxon>
        <taxon>Whippomorpha</taxon>
        <taxon>Cetacea</taxon>
        <taxon>Odontoceti</taxon>
        <taxon>Delphinidae</taxon>
        <taxon>Sousa</taxon>
    </lineage>
</organism>
<dbReference type="EMBL" id="QWLN02001691">
    <property type="protein sequence ID" value="TEA41151.1"/>
    <property type="molecule type" value="Genomic_DNA"/>
</dbReference>
<comment type="caution">
    <text evidence="1">The sequence shown here is derived from an EMBL/GenBank/DDBJ whole genome shotgun (WGS) entry which is preliminary data.</text>
</comment>
<reference evidence="1 2" key="1">
    <citation type="journal article" date="2018" name="Genomics">
        <title>Molecular footprints of inshore aquatic adaptation in Indo-Pacific humpback dolphin (Sousa chinensis).</title>
        <authorList>
            <person name="Ming Y."/>
            <person name="Jian J."/>
            <person name="Yu F."/>
            <person name="Yu X."/>
            <person name="Wang J."/>
            <person name="Liu W."/>
        </authorList>
    </citation>
    <scope>NUCLEOTIDE SEQUENCE [LARGE SCALE GENOMIC DNA]</scope>
    <source>
        <strain evidence="1">MY-2018</strain>
        <tissue evidence="1">Skin</tissue>
    </source>
</reference>
<evidence type="ECO:0000313" key="2">
    <source>
        <dbReference type="Proteomes" id="UP000295264"/>
    </source>
</evidence>
<evidence type="ECO:0000313" key="1">
    <source>
        <dbReference type="EMBL" id="TEA41151.1"/>
    </source>
</evidence>